<evidence type="ECO:0000256" key="3">
    <source>
        <dbReference type="ARBA" id="ARBA00023163"/>
    </source>
</evidence>
<dbReference type="Gene3D" id="1.10.357.10">
    <property type="entry name" value="Tetracycline Repressor, domain 2"/>
    <property type="match status" value="1"/>
</dbReference>
<dbReference type="Pfam" id="PF00440">
    <property type="entry name" value="TetR_N"/>
    <property type="match status" value="1"/>
</dbReference>
<evidence type="ECO:0000256" key="1">
    <source>
        <dbReference type="ARBA" id="ARBA00023015"/>
    </source>
</evidence>
<dbReference type="Proteomes" id="UP000326907">
    <property type="component" value="Unassembled WGS sequence"/>
</dbReference>
<proteinExistence type="predicted"/>
<protein>
    <submittedName>
        <fullName evidence="6">TetR/AcrR family transcriptional regulator</fullName>
    </submittedName>
</protein>
<dbReference type="InterPro" id="IPR036271">
    <property type="entry name" value="Tet_transcr_reg_TetR-rel_C_sf"/>
</dbReference>
<evidence type="ECO:0000256" key="2">
    <source>
        <dbReference type="ARBA" id="ARBA00023125"/>
    </source>
</evidence>
<dbReference type="InterPro" id="IPR054156">
    <property type="entry name" value="YxaF_TetR_C"/>
</dbReference>
<evidence type="ECO:0000313" key="6">
    <source>
        <dbReference type="EMBL" id="KAB2592115.1"/>
    </source>
</evidence>
<dbReference type="RefSeq" id="WP_151510443.1">
    <property type="nucleotide sequence ID" value="NZ_VYUA01000009.1"/>
</dbReference>
<accession>A0A5N5EMN2</accession>
<dbReference type="GO" id="GO:0003677">
    <property type="term" value="F:DNA binding"/>
    <property type="evidence" value="ECO:0007669"/>
    <property type="project" value="UniProtKB-UniRule"/>
</dbReference>
<dbReference type="InterPro" id="IPR001647">
    <property type="entry name" value="HTH_TetR"/>
</dbReference>
<dbReference type="Pfam" id="PF21993">
    <property type="entry name" value="TetR_C_13_2"/>
    <property type="match status" value="1"/>
</dbReference>
<dbReference type="EMBL" id="VYUA01000009">
    <property type="protein sequence ID" value="KAB2592115.1"/>
    <property type="molecule type" value="Genomic_DNA"/>
</dbReference>
<evidence type="ECO:0000259" key="5">
    <source>
        <dbReference type="PROSITE" id="PS50977"/>
    </source>
</evidence>
<keyword evidence="2 4" id="KW-0238">DNA-binding</keyword>
<name>A0A5N5EMN2_9ACTN</name>
<feature type="domain" description="HTH tetR-type" evidence="5">
    <location>
        <begin position="5"/>
        <end position="65"/>
    </location>
</feature>
<keyword evidence="3" id="KW-0804">Transcription</keyword>
<dbReference type="SUPFAM" id="SSF46689">
    <property type="entry name" value="Homeodomain-like"/>
    <property type="match status" value="1"/>
</dbReference>
<gene>
    <name evidence="6" type="ORF">F5983_12980</name>
</gene>
<feature type="DNA-binding region" description="H-T-H motif" evidence="4">
    <location>
        <begin position="28"/>
        <end position="47"/>
    </location>
</feature>
<dbReference type="PROSITE" id="PS50977">
    <property type="entry name" value="HTH_TETR_2"/>
    <property type="match status" value="1"/>
</dbReference>
<keyword evidence="7" id="KW-1185">Reference proteome</keyword>
<dbReference type="PANTHER" id="PTHR47506:SF3">
    <property type="entry name" value="HTH-TYPE TRANSCRIPTIONAL REGULATOR LMRA"/>
    <property type="match status" value="1"/>
</dbReference>
<dbReference type="SUPFAM" id="SSF48498">
    <property type="entry name" value="Tetracyclin repressor-like, C-terminal domain"/>
    <property type="match status" value="1"/>
</dbReference>
<reference evidence="6 7" key="1">
    <citation type="submission" date="2019-09" db="EMBL/GenBank/DDBJ databases">
        <authorList>
            <person name="Liu P."/>
        </authorList>
    </citation>
    <scope>NUCLEOTIDE SEQUENCE [LARGE SCALE GENOMIC DNA]</scope>
    <source>
        <strain evidence="6 7">TRM68085</strain>
    </source>
</reference>
<keyword evidence="1" id="KW-0805">Transcription regulation</keyword>
<dbReference type="InterPro" id="IPR009057">
    <property type="entry name" value="Homeodomain-like_sf"/>
</dbReference>
<evidence type="ECO:0000256" key="4">
    <source>
        <dbReference type="PROSITE-ProRule" id="PRU00335"/>
    </source>
</evidence>
<dbReference type="AlphaFoldDB" id="A0A5N5EMN2"/>
<evidence type="ECO:0000313" key="7">
    <source>
        <dbReference type="Proteomes" id="UP000326907"/>
    </source>
</evidence>
<organism evidence="6 7">
    <name type="scientific">Streptomyces arboris</name>
    <dbReference type="NCBI Taxonomy" id="2600619"/>
    <lineage>
        <taxon>Bacteria</taxon>
        <taxon>Bacillati</taxon>
        <taxon>Actinomycetota</taxon>
        <taxon>Actinomycetes</taxon>
        <taxon>Kitasatosporales</taxon>
        <taxon>Streptomycetaceae</taxon>
        <taxon>Streptomyces</taxon>
    </lineage>
</organism>
<sequence length="207" mass="21874">MQTETSTRDRIVVAAARLLQRQGYVGTGIKQIATESQATLGSIYHFFPGGKEAVAVAAIRYSDQEFAALLREALDGEDDPAEAVLSCTRQLAAGLRESGWIDGCPVTAAALETLGADSEIQQACADALNGWERLVRDKLLRCGFPAGEARELATTVISAVEGAEVTAQVNRSEEPLLAAGRQLARLVRSYGIGAPRAAVDGARPPHA</sequence>
<comment type="caution">
    <text evidence="6">The sequence shown here is derived from an EMBL/GenBank/DDBJ whole genome shotgun (WGS) entry which is preliminary data.</text>
</comment>
<dbReference type="PANTHER" id="PTHR47506">
    <property type="entry name" value="TRANSCRIPTIONAL REGULATORY PROTEIN"/>
    <property type="match status" value="1"/>
</dbReference>